<evidence type="ECO:0000313" key="1">
    <source>
        <dbReference type="EMBL" id="KKN90397.1"/>
    </source>
</evidence>
<dbReference type="PROSITE" id="PS50005">
    <property type="entry name" value="TPR"/>
    <property type="match status" value="1"/>
</dbReference>
<reference evidence="1" key="1">
    <citation type="journal article" date="2015" name="Nature">
        <title>Complex archaea that bridge the gap between prokaryotes and eukaryotes.</title>
        <authorList>
            <person name="Spang A."/>
            <person name="Saw J.H."/>
            <person name="Jorgensen S.L."/>
            <person name="Zaremba-Niedzwiedzka K."/>
            <person name="Martijn J."/>
            <person name="Lind A.E."/>
            <person name="van Eijk R."/>
            <person name="Schleper C."/>
            <person name="Guy L."/>
            <person name="Ettema T.J."/>
        </authorList>
    </citation>
    <scope>NUCLEOTIDE SEQUENCE</scope>
</reference>
<dbReference type="AlphaFoldDB" id="A0A0F9USE7"/>
<sequence length="372" mass="41762">MINMSEQLSLNPDELAQAIDIPLKEWPGNCHAIAVAILARVPVAGMRVVRGHYHGHVSKSSVYRGSLQQHSWLEAEDGRILDPTRWAMSSPNNPYIYLGENDAYDEAGLMLRARMKPHTAMSAFLSGNDTAGADNAILKRLKAQTPEEIARVFEAGGLALPRAEISLRDAERLRSRMEDPVEHFHEPEAFFKALQEIGMGALVPYDTLQRVLHPEEVYVNRGVNRLFDLPPMETLSDHQKLFKIFCRFLSVEARDLAIEDELGEMHYSLQDLHDALNEMEQRLRLDPEGPYFSRNTRTLVAIVASELLGKGFGAELEVERYARSIGMDRDALHCALVAFGDCEGYDLPWLIGDEALRAEQGRGDPDTSELDL</sequence>
<comment type="caution">
    <text evidence="1">The sequence shown here is derived from an EMBL/GenBank/DDBJ whole genome shotgun (WGS) entry which is preliminary data.</text>
</comment>
<name>A0A0F9USE7_9ZZZZ</name>
<dbReference type="InterPro" id="IPR019734">
    <property type="entry name" value="TPR_rpt"/>
</dbReference>
<proteinExistence type="predicted"/>
<protein>
    <submittedName>
        <fullName evidence="1">Uncharacterized protein</fullName>
    </submittedName>
</protein>
<accession>A0A0F9USE7</accession>
<gene>
    <name evidence="1" type="ORF">LCGC14_0227660</name>
</gene>
<organism evidence="1">
    <name type="scientific">marine sediment metagenome</name>
    <dbReference type="NCBI Taxonomy" id="412755"/>
    <lineage>
        <taxon>unclassified sequences</taxon>
        <taxon>metagenomes</taxon>
        <taxon>ecological metagenomes</taxon>
    </lineage>
</organism>
<dbReference type="EMBL" id="LAZR01000110">
    <property type="protein sequence ID" value="KKN90397.1"/>
    <property type="molecule type" value="Genomic_DNA"/>
</dbReference>